<dbReference type="PROSITE" id="PS51257">
    <property type="entry name" value="PROKAR_LIPOPROTEIN"/>
    <property type="match status" value="1"/>
</dbReference>
<feature type="domain" description="Pyrrolo-quinoline quinone repeat" evidence="2">
    <location>
        <begin position="58"/>
        <end position="141"/>
    </location>
</feature>
<dbReference type="AlphaFoldDB" id="A0AA35RUI0"/>
<dbReference type="Gene3D" id="2.130.10.10">
    <property type="entry name" value="YVTN repeat-like/Quinoprotein amine dehydrogenase"/>
    <property type="match status" value="1"/>
</dbReference>
<dbReference type="Gene3D" id="2.40.128.630">
    <property type="match status" value="1"/>
</dbReference>
<dbReference type="Pfam" id="PF13360">
    <property type="entry name" value="PQQ_2"/>
    <property type="match status" value="2"/>
</dbReference>
<dbReference type="InterPro" id="IPR018391">
    <property type="entry name" value="PQQ_b-propeller_rpt"/>
</dbReference>
<dbReference type="InterPro" id="IPR015943">
    <property type="entry name" value="WD40/YVTN_repeat-like_dom_sf"/>
</dbReference>
<accession>A0AA35RUI0</accession>
<comment type="caution">
    <text evidence="3">The sequence shown here is derived from an EMBL/GenBank/DDBJ whole genome shotgun (WGS) entry which is preliminary data.</text>
</comment>
<evidence type="ECO:0000259" key="2">
    <source>
        <dbReference type="Pfam" id="PF13360"/>
    </source>
</evidence>
<evidence type="ECO:0000313" key="4">
    <source>
        <dbReference type="Proteomes" id="UP001174909"/>
    </source>
</evidence>
<dbReference type="Proteomes" id="UP001174909">
    <property type="component" value="Unassembled WGS sequence"/>
</dbReference>
<keyword evidence="3" id="KW-0418">Kinase</keyword>
<keyword evidence="1" id="KW-0812">Transmembrane</keyword>
<keyword evidence="3" id="KW-0808">Transferase</keyword>
<gene>
    <name evidence="3" type="ORF">GBAR_LOCUS10199</name>
</gene>
<dbReference type="PANTHER" id="PTHR34512">
    <property type="entry name" value="CELL SURFACE PROTEIN"/>
    <property type="match status" value="1"/>
</dbReference>
<dbReference type="SMART" id="SM00564">
    <property type="entry name" value="PQQ"/>
    <property type="match status" value="6"/>
</dbReference>
<dbReference type="PANTHER" id="PTHR34512:SF30">
    <property type="entry name" value="OUTER MEMBRANE PROTEIN ASSEMBLY FACTOR BAMB"/>
    <property type="match status" value="1"/>
</dbReference>
<dbReference type="GO" id="GO:0016301">
    <property type="term" value="F:kinase activity"/>
    <property type="evidence" value="ECO:0007669"/>
    <property type="project" value="UniProtKB-KW"/>
</dbReference>
<name>A0AA35RUI0_GEOBA</name>
<organism evidence="3 4">
    <name type="scientific">Geodia barretti</name>
    <name type="common">Barrett's horny sponge</name>
    <dbReference type="NCBI Taxonomy" id="519541"/>
    <lineage>
        <taxon>Eukaryota</taxon>
        <taxon>Metazoa</taxon>
        <taxon>Porifera</taxon>
        <taxon>Demospongiae</taxon>
        <taxon>Heteroscleromorpha</taxon>
        <taxon>Tetractinellida</taxon>
        <taxon>Astrophorina</taxon>
        <taxon>Geodiidae</taxon>
        <taxon>Geodia</taxon>
    </lineage>
</organism>
<dbReference type="SUPFAM" id="SSF50998">
    <property type="entry name" value="Quinoprotein alcohol dehydrogenase-like"/>
    <property type="match status" value="2"/>
</dbReference>
<protein>
    <submittedName>
        <fullName evidence="3">Serine/threonine-protein kinase AfsK</fullName>
    </submittedName>
</protein>
<keyword evidence="1" id="KW-0472">Membrane</keyword>
<dbReference type="InterPro" id="IPR002372">
    <property type="entry name" value="PQQ_rpt_dom"/>
</dbReference>
<dbReference type="EMBL" id="CASHTH010001547">
    <property type="protein sequence ID" value="CAI8016652.1"/>
    <property type="molecule type" value="Genomic_DNA"/>
</dbReference>
<proteinExistence type="predicted"/>
<keyword evidence="4" id="KW-1185">Reference proteome</keyword>
<keyword evidence="1" id="KW-1133">Transmembrane helix</keyword>
<evidence type="ECO:0000313" key="3">
    <source>
        <dbReference type="EMBL" id="CAI8016652.1"/>
    </source>
</evidence>
<sequence>MSEVTRFVTEWGPRPRRVCYILALCLCIVLVGCSRIATPQGWSAGNVSGDNLFIGTMEGEILAVQKETGDLTWRRQLPTLEDSDRAVYGRPAVTDSTVFVGGYDGSLYAYDKNDGDLMWQEPLSGRIVGGPTVYGDHVLVGSGSVSSSDGSNGALYAIDMTTNDPDWTYQTDGPIWSSPTVHDGVVYVGSLDHNVYAVSLEDGAEMWRFTSGGAVGSGLAVAGGLVIFGGFDSTLYALNMKTGDLVWRFDGASGWYWAKPLVLDDVVYAPSLDGALYAIDATTGDLTWVFDTEGGQIVGSPVTINGMLAVPVADGGDSRIALLEPNGSFLAACRIGEDVRTSLEGDGDLIYFGATDSTIGALRIKGNGNPDEEWVFVTNADDPHPSGRPKKC</sequence>
<evidence type="ECO:0000256" key="1">
    <source>
        <dbReference type="SAM" id="Phobius"/>
    </source>
</evidence>
<feature type="transmembrane region" description="Helical" evidence="1">
    <location>
        <begin position="18"/>
        <end position="37"/>
    </location>
</feature>
<dbReference type="InterPro" id="IPR011047">
    <property type="entry name" value="Quinoprotein_ADH-like_sf"/>
</dbReference>
<feature type="domain" description="Pyrrolo-quinoline quinone repeat" evidence="2">
    <location>
        <begin position="193"/>
        <end position="298"/>
    </location>
</feature>
<reference evidence="3" key="1">
    <citation type="submission" date="2023-03" db="EMBL/GenBank/DDBJ databases">
        <authorList>
            <person name="Steffen K."/>
            <person name="Cardenas P."/>
        </authorList>
    </citation>
    <scope>NUCLEOTIDE SEQUENCE</scope>
</reference>